<dbReference type="SMART" id="SM00450">
    <property type="entry name" value="RHOD"/>
    <property type="match status" value="3"/>
</dbReference>
<keyword evidence="1" id="KW-0677">Repeat</keyword>
<dbReference type="InterPro" id="IPR036873">
    <property type="entry name" value="Rhodanese-like_dom_sf"/>
</dbReference>
<evidence type="ECO:0000313" key="4">
    <source>
        <dbReference type="Proteomes" id="UP001164712"/>
    </source>
</evidence>
<gene>
    <name evidence="3" type="ORF">O1V66_07660</name>
</gene>
<dbReference type="PROSITE" id="PS50206">
    <property type="entry name" value="RHODANESE_3"/>
    <property type="match status" value="3"/>
</dbReference>
<dbReference type="PANTHER" id="PTHR43855:SF1">
    <property type="entry name" value="THIOSULFATE SULFURTRANSFERASE"/>
    <property type="match status" value="1"/>
</dbReference>
<dbReference type="Proteomes" id="UP001164712">
    <property type="component" value="Chromosome"/>
</dbReference>
<protein>
    <submittedName>
        <fullName evidence="3">Rhodanese-like domain-containing protein</fullName>
    </submittedName>
</protein>
<evidence type="ECO:0000256" key="1">
    <source>
        <dbReference type="ARBA" id="ARBA00022737"/>
    </source>
</evidence>
<dbReference type="RefSeq" id="WP_045047753.1">
    <property type="nucleotide sequence ID" value="NZ_CP114058.1"/>
</dbReference>
<sequence length="429" mass="47660">MPNSHRSYPLRHTAEVLQALRSGQEVALVDLREEADFATGHPLFAANLPLSKLEIEVLDRIPRRNTAITLYDNGQRYNQRTGSRLAEVAFERLKALGYVDIALLAGDLDGWKEAGGELFTDTHVPAKAFNAWAQYHGQKAEAEIDTARFSREQARDKASRAGAEKIDLSQLIQWQADSQRTLYLLDVRSSEAFQAAHLPGARHAAASQLIKETDRFASVRGARIVLIDDEGVRANLAAAWLAQANWQVYVLTGHDAQALYTESGNAAITSAPVPAIENISGEQLEKWLAEGETGIIDLTLSANFRSRRIPGAVFTSRSQLPQTLSQRPAYKRWVVTCGSGFLARYAVTEVAELTGSPAYLLEGGTLKWIDEQRPLEHGDSPYLHNPRDRHFSLQDSADTHQAFKDWEIGVVAQLERDNSHGFRVVKEQE</sequence>
<dbReference type="PANTHER" id="PTHR43855">
    <property type="entry name" value="THIOSULFATE SULFURTRANSFERASE"/>
    <property type="match status" value="1"/>
</dbReference>
<dbReference type="InterPro" id="IPR001763">
    <property type="entry name" value="Rhodanese-like_dom"/>
</dbReference>
<dbReference type="Gene3D" id="3.40.250.10">
    <property type="entry name" value="Rhodanese-like domain"/>
    <property type="match status" value="3"/>
</dbReference>
<evidence type="ECO:0000259" key="2">
    <source>
        <dbReference type="PROSITE" id="PS50206"/>
    </source>
</evidence>
<organism evidence="3 4">
    <name type="scientific">Rouxiella chamberiensis</name>
    <dbReference type="NCBI Taxonomy" id="1513468"/>
    <lineage>
        <taxon>Bacteria</taxon>
        <taxon>Pseudomonadati</taxon>
        <taxon>Pseudomonadota</taxon>
        <taxon>Gammaproteobacteria</taxon>
        <taxon>Enterobacterales</taxon>
        <taxon>Yersiniaceae</taxon>
        <taxon>Rouxiella</taxon>
    </lineage>
</organism>
<keyword evidence="4" id="KW-1185">Reference proteome</keyword>
<evidence type="ECO:0000313" key="3">
    <source>
        <dbReference type="EMBL" id="WAT02461.1"/>
    </source>
</evidence>
<feature type="domain" description="Rhodanese" evidence="2">
    <location>
        <begin position="22"/>
        <end position="120"/>
    </location>
</feature>
<dbReference type="Pfam" id="PF00581">
    <property type="entry name" value="Rhodanese"/>
    <property type="match status" value="3"/>
</dbReference>
<proteinExistence type="predicted"/>
<dbReference type="EMBL" id="CP114058">
    <property type="protein sequence ID" value="WAT02461.1"/>
    <property type="molecule type" value="Genomic_DNA"/>
</dbReference>
<feature type="domain" description="Rhodanese" evidence="2">
    <location>
        <begin position="295"/>
        <end position="377"/>
    </location>
</feature>
<dbReference type="InterPro" id="IPR051126">
    <property type="entry name" value="Thiosulfate_sulfurtransferase"/>
</dbReference>
<feature type="domain" description="Rhodanese" evidence="2">
    <location>
        <begin position="178"/>
        <end position="259"/>
    </location>
</feature>
<accession>A0ABY7HUL3</accession>
<name>A0ABY7HUL3_9GAMM</name>
<dbReference type="SUPFAM" id="SSF52821">
    <property type="entry name" value="Rhodanese/Cell cycle control phosphatase"/>
    <property type="match status" value="3"/>
</dbReference>
<reference evidence="3" key="1">
    <citation type="submission" date="2022-12" db="EMBL/GenBank/DDBJ databases">
        <title>Complete genome sequence of an Australian strain of Rouxiella badensis DAR84756 and resolution of the R. badensis DSM100043 and R. chamberiensis DSM28324 genomes.</title>
        <authorList>
            <person name="Paul S."/>
            <person name="Anderson P.J."/>
            <person name="Maynard G."/>
            <person name="Dyall-Smith M."/>
            <person name="Kudinha T."/>
        </authorList>
    </citation>
    <scope>NUCLEOTIDE SEQUENCE</scope>
    <source>
        <strain evidence="3">DSM 28324</strain>
    </source>
</reference>